<protein>
    <submittedName>
        <fullName evidence="2">Uncharacterized protein</fullName>
    </submittedName>
</protein>
<comment type="caution">
    <text evidence="2">The sequence shown here is derived from an EMBL/GenBank/DDBJ whole genome shotgun (WGS) entry which is preliminary data.</text>
</comment>
<evidence type="ECO:0000313" key="3">
    <source>
        <dbReference type="Proteomes" id="UP000324222"/>
    </source>
</evidence>
<dbReference type="Proteomes" id="UP000324222">
    <property type="component" value="Unassembled WGS sequence"/>
</dbReference>
<gene>
    <name evidence="2" type="ORF">E2C01_057073</name>
</gene>
<organism evidence="2 3">
    <name type="scientific">Portunus trituberculatus</name>
    <name type="common">Swimming crab</name>
    <name type="synonym">Neptunus trituberculatus</name>
    <dbReference type="NCBI Taxonomy" id="210409"/>
    <lineage>
        <taxon>Eukaryota</taxon>
        <taxon>Metazoa</taxon>
        <taxon>Ecdysozoa</taxon>
        <taxon>Arthropoda</taxon>
        <taxon>Crustacea</taxon>
        <taxon>Multicrustacea</taxon>
        <taxon>Malacostraca</taxon>
        <taxon>Eumalacostraca</taxon>
        <taxon>Eucarida</taxon>
        <taxon>Decapoda</taxon>
        <taxon>Pleocyemata</taxon>
        <taxon>Brachyura</taxon>
        <taxon>Eubrachyura</taxon>
        <taxon>Portunoidea</taxon>
        <taxon>Portunidae</taxon>
        <taxon>Portuninae</taxon>
        <taxon>Portunus</taxon>
    </lineage>
</organism>
<sequence length="130" mass="13997">MRQHVFPLQVIMSAGLLLVHGITRWSVSLTQHTITLTDAATSLNSSTDPHVIVRVRTVRESSIPGPVCGGRSGRAEATFGRDEVLSRWVKADLPRSYHPPPQRPTRRVGEGVPGGVREALEAAKTPSTGG</sequence>
<dbReference type="OrthoDB" id="310654at2759"/>
<name>A0A5B7GS14_PORTR</name>
<keyword evidence="3" id="KW-1185">Reference proteome</keyword>
<reference evidence="2 3" key="1">
    <citation type="submission" date="2019-05" db="EMBL/GenBank/DDBJ databases">
        <title>Another draft genome of Portunus trituberculatus and its Hox gene families provides insights of decapod evolution.</title>
        <authorList>
            <person name="Jeong J.-H."/>
            <person name="Song I."/>
            <person name="Kim S."/>
            <person name="Choi T."/>
            <person name="Kim D."/>
            <person name="Ryu S."/>
            <person name="Kim W."/>
        </authorList>
    </citation>
    <scope>NUCLEOTIDE SEQUENCE [LARGE SCALE GENOMIC DNA]</scope>
    <source>
        <tissue evidence="2">Muscle</tissue>
    </source>
</reference>
<feature type="region of interest" description="Disordered" evidence="1">
    <location>
        <begin position="92"/>
        <end position="130"/>
    </location>
</feature>
<dbReference type="EMBL" id="VSRR010020289">
    <property type="protein sequence ID" value="MPC62981.1"/>
    <property type="molecule type" value="Genomic_DNA"/>
</dbReference>
<evidence type="ECO:0000313" key="2">
    <source>
        <dbReference type="EMBL" id="MPC62981.1"/>
    </source>
</evidence>
<evidence type="ECO:0000256" key="1">
    <source>
        <dbReference type="SAM" id="MobiDB-lite"/>
    </source>
</evidence>
<proteinExistence type="predicted"/>
<dbReference type="AlphaFoldDB" id="A0A5B7GS14"/>
<accession>A0A5B7GS14</accession>